<dbReference type="InterPro" id="IPR010146">
    <property type="entry name" value="CRISPR-assoc_prot_Csn2-typ"/>
</dbReference>
<dbReference type="NCBIfam" id="TIGR01866">
    <property type="entry name" value="cas_Csn2"/>
    <property type="match status" value="1"/>
</dbReference>
<accession>A0A2K2THU6</accession>
<dbReference type="RefSeq" id="WP_003681807.1">
    <property type="nucleotide sequence ID" value="NZ_CP034099.1"/>
</dbReference>
<protein>
    <submittedName>
        <fullName evidence="1">Type II-A CRISPR-associated protein Csn2</fullName>
    </submittedName>
</protein>
<dbReference type="Pfam" id="PF09711">
    <property type="entry name" value="Cas_Csn2"/>
    <property type="match status" value="1"/>
</dbReference>
<sequence>MKLQYHGHQPVELMPGKVVILQIENPSVNTELIQGLQGYNDCLRMIDDEYQELNLSKVMKWEGDLVLNPTKLDSYQTALDKMIVKNLSIQKRDRMNDLAREVFSEMQDSLFEFDLPLEVRYDESLLRLYKYAKIKYLTQVIRQPYGIIETDLKLHLELKDCQVLGYCNVANYLLPEQIQEFATLVEKTELAVLLVEFSEKRETLQQLKQDIYRIDRDFVDWHE</sequence>
<comment type="caution">
    <text evidence="1">The sequence shown here is derived from an EMBL/GenBank/DDBJ whole genome shotgun (WGS) entry which is preliminary data.</text>
</comment>
<evidence type="ECO:0000313" key="1">
    <source>
        <dbReference type="EMBL" id="PNV57683.1"/>
    </source>
</evidence>
<dbReference type="Gene3D" id="3.40.50.11940">
    <property type="match status" value="1"/>
</dbReference>
<dbReference type="Proteomes" id="UP000236514">
    <property type="component" value="Unassembled WGS sequence"/>
</dbReference>
<dbReference type="AlphaFoldDB" id="A0A2K2THU6"/>
<evidence type="ECO:0000313" key="2">
    <source>
        <dbReference type="Proteomes" id="UP000236514"/>
    </source>
</evidence>
<dbReference type="InterPro" id="IPR038600">
    <property type="entry name" value="Csn2_sf"/>
</dbReference>
<proteinExistence type="predicted"/>
<organism evidence="1 2">
    <name type="scientific">Limosilactobacillus fermentum</name>
    <name type="common">Lactobacillus fermentum</name>
    <dbReference type="NCBI Taxonomy" id="1613"/>
    <lineage>
        <taxon>Bacteria</taxon>
        <taxon>Bacillati</taxon>
        <taxon>Bacillota</taxon>
        <taxon>Bacilli</taxon>
        <taxon>Lactobacillales</taxon>
        <taxon>Lactobacillaceae</taxon>
        <taxon>Limosilactobacillus</taxon>
    </lineage>
</organism>
<gene>
    <name evidence="1" type="primary">csn2</name>
    <name evidence="1" type="ORF">C1Y38_06700</name>
</gene>
<name>A0A2K2THU6_LIMFE</name>
<dbReference type="CDD" id="cd12218">
    <property type="entry name" value="Csn2"/>
    <property type="match status" value="1"/>
</dbReference>
<dbReference type="EMBL" id="POTQ01000013">
    <property type="protein sequence ID" value="PNV57683.1"/>
    <property type="molecule type" value="Genomic_DNA"/>
</dbReference>
<reference evidence="1 2" key="1">
    <citation type="submission" date="2018-01" db="EMBL/GenBank/DDBJ databases">
        <title>Draft genome sequence of the feruloyl esterase-producing strain Lactobacillus fermentum CRL 1446, isolated from artisanal goat milk cheese.</title>
        <authorList>
            <person name="Abeijon Mukdsi M.C."/>
            <person name="Saavedra L."/>
            <person name="Gauffin Cano M.P."/>
            <person name="Hebert E.M."/>
            <person name="Medina R.B."/>
        </authorList>
    </citation>
    <scope>NUCLEOTIDE SEQUENCE [LARGE SCALE GENOMIC DNA]</scope>
    <source>
        <strain evidence="1 2">CRL 1446</strain>
    </source>
</reference>